<comment type="caution">
    <text evidence="1">The sequence shown here is derived from an EMBL/GenBank/DDBJ whole genome shotgun (WGS) entry which is preliminary data.</text>
</comment>
<dbReference type="GO" id="GO:0043001">
    <property type="term" value="P:Golgi to plasma membrane protein transport"/>
    <property type="evidence" value="ECO:0007669"/>
    <property type="project" value="InterPro"/>
</dbReference>
<dbReference type="InterPro" id="IPR027095">
    <property type="entry name" value="Golgin-45"/>
</dbReference>
<dbReference type="PANTHER" id="PTHR13066:SF2">
    <property type="entry name" value="GOLGIN-45"/>
    <property type="match status" value="1"/>
</dbReference>
<dbReference type="PANTHER" id="PTHR13066">
    <property type="entry name" value="BASIC LEUCINE ZIPPER NUCLEAR FACTOR 1 BLZF1 PROTEIN"/>
    <property type="match status" value="1"/>
</dbReference>
<dbReference type="EMBL" id="CAXKWB010094038">
    <property type="protein sequence ID" value="CAL4218508.1"/>
    <property type="molecule type" value="Genomic_DNA"/>
</dbReference>
<dbReference type="GO" id="GO:0000139">
    <property type="term" value="C:Golgi membrane"/>
    <property type="evidence" value="ECO:0007669"/>
    <property type="project" value="TreeGrafter"/>
</dbReference>
<dbReference type="GO" id="GO:0007030">
    <property type="term" value="P:Golgi organization"/>
    <property type="evidence" value="ECO:0007669"/>
    <property type="project" value="InterPro"/>
</dbReference>
<reference evidence="1 2" key="1">
    <citation type="submission" date="2024-05" db="EMBL/GenBank/DDBJ databases">
        <authorList>
            <person name="Wallberg A."/>
        </authorList>
    </citation>
    <scope>NUCLEOTIDE SEQUENCE [LARGE SCALE GENOMIC DNA]</scope>
</reference>
<proteinExistence type="predicted"/>
<gene>
    <name evidence="1" type="ORF">MNOR_LOCUS38922</name>
</gene>
<accession>A0AAV2SNT4</accession>
<dbReference type="AlphaFoldDB" id="A0AAV2SNT4"/>
<protein>
    <submittedName>
        <fullName evidence="1">Uncharacterized protein</fullName>
    </submittedName>
</protein>
<dbReference type="Proteomes" id="UP001497623">
    <property type="component" value="Unassembled WGS sequence"/>
</dbReference>
<sequence>RMNKQLRDAFDPLAAQVGGTLPLTSADLVTLALDSNLMAECVRDHLLGDLGRAVGSQVKVEDLETYTPGEKMAQQVLERMKSEGLAYGMLECSTVSPGRVAMMNRFHPNTRFEHLTVNCCAHCNGEISVV</sequence>
<evidence type="ECO:0000313" key="2">
    <source>
        <dbReference type="Proteomes" id="UP001497623"/>
    </source>
</evidence>
<feature type="non-terminal residue" evidence="1">
    <location>
        <position position="1"/>
    </location>
</feature>
<evidence type="ECO:0000313" key="1">
    <source>
        <dbReference type="EMBL" id="CAL4218508.1"/>
    </source>
</evidence>
<name>A0AAV2SNT4_MEGNR</name>
<keyword evidence="2" id="KW-1185">Reference proteome</keyword>
<organism evidence="1 2">
    <name type="scientific">Meganyctiphanes norvegica</name>
    <name type="common">Northern krill</name>
    <name type="synonym">Thysanopoda norvegica</name>
    <dbReference type="NCBI Taxonomy" id="48144"/>
    <lineage>
        <taxon>Eukaryota</taxon>
        <taxon>Metazoa</taxon>
        <taxon>Ecdysozoa</taxon>
        <taxon>Arthropoda</taxon>
        <taxon>Crustacea</taxon>
        <taxon>Multicrustacea</taxon>
        <taxon>Malacostraca</taxon>
        <taxon>Eumalacostraca</taxon>
        <taxon>Eucarida</taxon>
        <taxon>Euphausiacea</taxon>
        <taxon>Euphausiidae</taxon>
        <taxon>Meganyctiphanes</taxon>
    </lineage>
</organism>